<dbReference type="EMBL" id="CP115668">
    <property type="protein sequence ID" value="WCC79328.1"/>
    <property type="molecule type" value="Genomic_DNA"/>
</dbReference>
<sequence length="234" mass="25594">MIVGLVLRWHSGRRLLAEQEKELLRASVVESRRELARQLHDTTAKDLAHVAVLAQDIAIRHPELNEEMDPLVSAATSASRRIRPMILAIDTSATEPTLPDVIEQVTRMLKTRNITLDLMACEDLDRLLSHQQRRTAALAIRECCSNILEYAPSDSLATLVAERNDTNGLLTISLSNEIAAQPAAPALSSGYGLENLGGRIQNEGGTMDITNAGGQWLTVINLPVDTPQPQHEGT</sequence>
<dbReference type="PANTHER" id="PTHR24421">
    <property type="entry name" value="NITRATE/NITRITE SENSOR PROTEIN NARX-RELATED"/>
    <property type="match status" value="1"/>
</dbReference>
<accession>A0ABY7QW83</accession>
<evidence type="ECO:0008006" key="6">
    <source>
        <dbReference type="Google" id="ProtNLM"/>
    </source>
</evidence>
<organism evidence="4 5">
    <name type="scientific">Cutibacterium equinum</name>
    <dbReference type="NCBI Taxonomy" id="3016342"/>
    <lineage>
        <taxon>Bacteria</taxon>
        <taxon>Bacillati</taxon>
        <taxon>Actinomycetota</taxon>
        <taxon>Actinomycetes</taxon>
        <taxon>Propionibacteriales</taxon>
        <taxon>Propionibacteriaceae</taxon>
        <taxon>Cutibacterium</taxon>
    </lineage>
</organism>
<keyword evidence="2" id="KW-0418">Kinase</keyword>
<evidence type="ECO:0000313" key="4">
    <source>
        <dbReference type="EMBL" id="WCC79328.1"/>
    </source>
</evidence>
<evidence type="ECO:0000256" key="3">
    <source>
        <dbReference type="ARBA" id="ARBA00023012"/>
    </source>
</evidence>
<protein>
    <recommendedName>
        <fullName evidence="6">Signal transduction histidine kinase subgroup 3 dimerisation and phosphoacceptor domain-containing protein</fullName>
    </recommendedName>
</protein>
<reference evidence="4 5" key="1">
    <citation type="submission" date="2023-06" db="EMBL/GenBank/DDBJ databases">
        <title>The Gram-positive Non-spore-bearing Anaerobic Bacilli of Human Feces.</title>
        <authorList>
            <person name="Eggerth A.H."/>
        </authorList>
    </citation>
    <scope>NUCLEOTIDE SEQUENCE [LARGE SCALE GENOMIC DNA]</scope>
    <source>
        <strain evidence="4 5">CBA3108</strain>
    </source>
</reference>
<dbReference type="Proteomes" id="UP001212097">
    <property type="component" value="Chromosome"/>
</dbReference>
<keyword evidence="1" id="KW-0808">Transferase</keyword>
<dbReference type="Gene3D" id="3.30.565.10">
    <property type="entry name" value="Histidine kinase-like ATPase, C-terminal domain"/>
    <property type="match status" value="1"/>
</dbReference>
<proteinExistence type="predicted"/>
<evidence type="ECO:0000256" key="2">
    <source>
        <dbReference type="ARBA" id="ARBA00022777"/>
    </source>
</evidence>
<name>A0ABY7QW83_9ACTN</name>
<keyword evidence="5" id="KW-1185">Reference proteome</keyword>
<evidence type="ECO:0000256" key="1">
    <source>
        <dbReference type="ARBA" id="ARBA00022679"/>
    </source>
</evidence>
<dbReference type="InterPro" id="IPR050482">
    <property type="entry name" value="Sensor_HK_TwoCompSys"/>
</dbReference>
<keyword evidence="3" id="KW-0902">Two-component regulatory system</keyword>
<dbReference type="InterPro" id="IPR036890">
    <property type="entry name" value="HATPase_C_sf"/>
</dbReference>
<dbReference type="RefSeq" id="WP_271417530.1">
    <property type="nucleotide sequence ID" value="NZ_CP115668.1"/>
</dbReference>
<gene>
    <name evidence="4" type="ORF">O6R08_07230</name>
</gene>
<evidence type="ECO:0000313" key="5">
    <source>
        <dbReference type="Proteomes" id="UP001212097"/>
    </source>
</evidence>